<keyword evidence="2" id="KW-1185">Reference proteome</keyword>
<name>A0A448X2P0_9PLAT</name>
<accession>A0A448X2P0</accession>
<evidence type="ECO:0000313" key="2">
    <source>
        <dbReference type="Proteomes" id="UP000784294"/>
    </source>
</evidence>
<dbReference type="AlphaFoldDB" id="A0A448X2P0"/>
<reference evidence="1" key="1">
    <citation type="submission" date="2018-11" db="EMBL/GenBank/DDBJ databases">
        <authorList>
            <consortium name="Pathogen Informatics"/>
        </authorList>
    </citation>
    <scope>NUCLEOTIDE SEQUENCE</scope>
</reference>
<gene>
    <name evidence="1" type="ORF">PXEA_LOCUS19823</name>
</gene>
<dbReference type="Proteomes" id="UP000784294">
    <property type="component" value="Unassembled WGS sequence"/>
</dbReference>
<comment type="caution">
    <text evidence="1">The sequence shown here is derived from an EMBL/GenBank/DDBJ whole genome shotgun (WGS) entry which is preliminary data.</text>
</comment>
<proteinExistence type="predicted"/>
<protein>
    <submittedName>
        <fullName evidence="1">Uncharacterized protein</fullName>
    </submittedName>
</protein>
<dbReference type="EMBL" id="CAAALY010079881">
    <property type="protein sequence ID" value="VEL26383.1"/>
    <property type="molecule type" value="Genomic_DNA"/>
</dbReference>
<organism evidence="1 2">
    <name type="scientific">Protopolystoma xenopodis</name>
    <dbReference type="NCBI Taxonomy" id="117903"/>
    <lineage>
        <taxon>Eukaryota</taxon>
        <taxon>Metazoa</taxon>
        <taxon>Spiralia</taxon>
        <taxon>Lophotrochozoa</taxon>
        <taxon>Platyhelminthes</taxon>
        <taxon>Monogenea</taxon>
        <taxon>Polyopisthocotylea</taxon>
        <taxon>Polystomatidea</taxon>
        <taxon>Polystomatidae</taxon>
        <taxon>Protopolystoma</taxon>
    </lineage>
</organism>
<evidence type="ECO:0000313" key="1">
    <source>
        <dbReference type="EMBL" id="VEL26383.1"/>
    </source>
</evidence>
<sequence>MPDGSHITDLEYIDEEEPSVISQFLPPLTFPVEDLDPSAAVIKFSSRPLEEDTESYRELDIRVPPGLHGLRLPSWQEFNNHTEALLVFDDLGESSASSLGLRVDLRPRDRQCKFWTVVQAQLMNARMS</sequence>